<evidence type="ECO:0000259" key="10">
    <source>
        <dbReference type="PROSITE" id="PS50893"/>
    </source>
</evidence>
<keyword evidence="3" id="KW-1003">Cell membrane</keyword>
<proteinExistence type="predicted"/>
<dbReference type="Proteomes" id="UP001284601">
    <property type="component" value="Unassembled WGS sequence"/>
</dbReference>
<dbReference type="InterPro" id="IPR027417">
    <property type="entry name" value="P-loop_NTPase"/>
</dbReference>
<dbReference type="CDD" id="cd06581">
    <property type="entry name" value="TM_PBP1_LivM_like"/>
    <property type="match status" value="1"/>
</dbReference>
<dbReference type="RefSeq" id="WP_318596518.1">
    <property type="nucleotide sequence ID" value="NZ_JAWSTH010000014.1"/>
</dbReference>
<dbReference type="InterPro" id="IPR051120">
    <property type="entry name" value="ABC_AA/LPS_Transport"/>
</dbReference>
<dbReference type="Pfam" id="PF12399">
    <property type="entry name" value="BCA_ABC_TP_C"/>
    <property type="match status" value="1"/>
</dbReference>
<organism evidence="11 12">
    <name type="scientific">Conexibacter stalactiti</name>
    <dbReference type="NCBI Taxonomy" id="1940611"/>
    <lineage>
        <taxon>Bacteria</taxon>
        <taxon>Bacillati</taxon>
        <taxon>Actinomycetota</taxon>
        <taxon>Thermoleophilia</taxon>
        <taxon>Solirubrobacterales</taxon>
        <taxon>Conexibacteraceae</taxon>
        <taxon>Conexibacter</taxon>
    </lineage>
</organism>
<dbReference type="PROSITE" id="PS50893">
    <property type="entry name" value="ABC_TRANSPORTER_2"/>
    <property type="match status" value="1"/>
</dbReference>
<keyword evidence="8 9" id="KW-0472">Membrane</keyword>
<dbReference type="Pfam" id="PF00005">
    <property type="entry name" value="ABC_tran"/>
    <property type="match status" value="1"/>
</dbReference>
<evidence type="ECO:0000256" key="3">
    <source>
        <dbReference type="ARBA" id="ARBA00022475"/>
    </source>
</evidence>
<dbReference type="InterPro" id="IPR003439">
    <property type="entry name" value="ABC_transporter-like_ATP-bd"/>
</dbReference>
<feature type="transmembrane region" description="Helical" evidence="9">
    <location>
        <begin position="44"/>
        <end position="61"/>
    </location>
</feature>
<dbReference type="PANTHER" id="PTHR45772">
    <property type="entry name" value="CONSERVED COMPONENT OF ABC TRANSPORTER FOR NATURAL AMINO ACIDS-RELATED"/>
    <property type="match status" value="1"/>
</dbReference>
<feature type="transmembrane region" description="Helical" evidence="9">
    <location>
        <begin position="171"/>
        <end position="199"/>
    </location>
</feature>
<gene>
    <name evidence="11" type="ORF">R7226_07865</name>
</gene>
<dbReference type="PANTHER" id="PTHR45772:SF7">
    <property type="entry name" value="AMINO ACID ABC TRANSPORTER ATP-BINDING PROTEIN"/>
    <property type="match status" value="1"/>
</dbReference>
<evidence type="ECO:0000256" key="9">
    <source>
        <dbReference type="SAM" id="Phobius"/>
    </source>
</evidence>
<protein>
    <submittedName>
        <fullName evidence="11">Branched-chain amino acid ABC transporter ATP-binding protein/permease</fullName>
    </submittedName>
</protein>
<feature type="transmembrane region" description="Helical" evidence="9">
    <location>
        <begin position="21"/>
        <end position="38"/>
    </location>
</feature>
<evidence type="ECO:0000256" key="6">
    <source>
        <dbReference type="ARBA" id="ARBA00022840"/>
    </source>
</evidence>
<reference evidence="12" key="1">
    <citation type="submission" date="2023-07" db="EMBL/GenBank/DDBJ databases">
        <title>Conexibacter stalactiti sp. nov., isolated from stalactites in a lava cave and emended description of the genus Conexibacter.</title>
        <authorList>
            <person name="Lee S.D."/>
        </authorList>
    </citation>
    <scope>NUCLEOTIDE SEQUENCE [LARGE SCALE GENOMIC DNA]</scope>
    <source>
        <strain evidence="12">KCTC 39840</strain>
    </source>
</reference>
<dbReference type="InterPro" id="IPR043428">
    <property type="entry name" value="LivM-like"/>
</dbReference>
<keyword evidence="5" id="KW-0547">Nucleotide-binding</keyword>
<keyword evidence="12" id="KW-1185">Reference proteome</keyword>
<dbReference type="EMBL" id="JAWSTH010000014">
    <property type="protein sequence ID" value="MDW5594247.1"/>
    <property type="molecule type" value="Genomic_DNA"/>
</dbReference>
<dbReference type="InterPro" id="IPR032823">
    <property type="entry name" value="BCA_ABC_TP_C"/>
</dbReference>
<dbReference type="SMART" id="SM00382">
    <property type="entry name" value="AAA"/>
    <property type="match status" value="1"/>
</dbReference>
<feature type="transmembrane region" description="Helical" evidence="9">
    <location>
        <begin position="255"/>
        <end position="282"/>
    </location>
</feature>
<dbReference type="InterPro" id="IPR003593">
    <property type="entry name" value="AAA+_ATPase"/>
</dbReference>
<dbReference type="Pfam" id="PF02653">
    <property type="entry name" value="BPD_transp_2"/>
    <property type="match status" value="1"/>
</dbReference>
<accession>A0ABU4HNH4</accession>
<evidence type="ECO:0000256" key="5">
    <source>
        <dbReference type="ARBA" id="ARBA00022741"/>
    </source>
</evidence>
<keyword evidence="4 9" id="KW-0812">Transmembrane</keyword>
<feature type="domain" description="ABC transporter" evidence="10">
    <location>
        <begin position="350"/>
        <end position="597"/>
    </location>
</feature>
<dbReference type="CDD" id="cd03219">
    <property type="entry name" value="ABC_Mj1267_LivG_branched"/>
    <property type="match status" value="1"/>
</dbReference>
<comment type="subcellular location">
    <subcellularLocation>
        <location evidence="1">Cell membrane</location>
        <topology evidence="1">Multi-pass membrane protein</topology>
    </subcellularLocation>
</comment>
<evidence type="ECO:0000313" key="11">
    <source>
        <dbReference type="EMBL" id="MDW5594247.1"/>
    </source>
</evidence>
<dbReference type="SUPFAM" id="SSF52540">
    <property type="entry name" value="P-loop containing nucleoside triphosphate hydrolases"/>
    <property type="match status" value="1"/>
</dbReference>
<evidence type="ECO:0000256" key="7">
    <source>
        <dbReference type="ARBA" id="ARBA00022989"/>
    </source>
</evidence>
<feature type="transmembrane region" description="Helical" evidence="9">
    <location>
        <begin position="294"/>
        <end position="312"/>
    </location>
</feature>
<dbReference type="GO" id="GO:0005524">
    <property type="term" value="F:ATP binding"/>
    <property type="evidence" value="ECO:0007669"/>
    <property type="project" value="UniProtKB-KW"/>
</dbReference>
<evidence type="ECO:0000256" key="1">
    <source>
        <dbReference type="ARBA" id="ARBA00004651"/>
    </source>
</evidence>
<evidence type="ECO:0000256" key="4">
    <source>
        <dbReference type="ARBA" id="ARBA00022692"/>
    </source>
</evidence>
<keyword evidence="2" id="KW-0813">Transport</keyword>
<comment type="caution">
    <text evidence="11">The sequence shown here is derived from an EMBL/GenBank/DDBJ whole genome shotgun (WGS) entry which is preliminary data.</text>
</comment>
<dbReference type="Gene3D" id="3.40.50.300">
    <property type="entry name" value="P-loop containing nucleotide triphosphate hydrolases"/>
    <property type="match status" value="1"/>
</dbReference>
<evidence type="ECO:0000256" key="8">
    <source>
        <dbReference type="ARBA" id="ARBA00023136"/>
    </source>
</evidence>
<evidence type="ECO:0000313" key="12">
    <source>
        <dbReference type="Proteomes" id="UP001284601"/>
    </source>
</evidence>
<keyword evidence="7 9" id="KW-1133">Transmembrane helix</keyword>
<dbReference type="InterPro" id="IPR001851">
    <property type="entry name" value="ABC_transp_permease"/>
</dbReference>
<reference evidence="11 12" key="2">
    <citation type="submission" date="2023-10" db="EMBL/GenBank/DDBJ databases">
        <authorList>
            <person name="Han X.F."/>
        </authorList>
    </citation>
    <scope>NUCLEOTIDE SEQUENCE [LARGE SCALE GENOMIC DNA]</scope>
    <source>
        <strain evidence="11 12">KCTC 39840</strain>
    </source>
</reference>
<feature type="transmembrane region" description="Helical" evidence="9">
    <location>
        <begin position="94"/>
        <end position="116"/>
    </location>
</feature>
<feature type="transmembrane region" description="Helical" evidence="9">
    <location>
        <begin position="68"/>
        <end position="88"/>
    </location>
</feature>
<evidence type="ECO:0000256" key="2">
    <source>
        <dbReference type="ARBA" id="ARBA00022448"/>
    </source>
</evidence>
<sequence>MSALRMTARTTWRPGPAARGGLLAACFAVAFFGPELFSEATVRTLMMATVMGLVALGLNLMMGYAGQLALGHVFFYGAAAYVTGILAVEGTSTNLFALLAAGIAVAVLAALVTGIPGLRLSRWALVITSFFLVELMPSLVDLWPEKTGGLAGLVGIPRISLGGTPLETADLYRVAVVLLFLWLLFQRAFVYSAYGRILAVLRHDEVQLQAVGVSPYRLKLVCYLLSAVPAALAGVMIATLDGLVTYEAFGFDTVILVLAAVILGGQRTLYGPLLGALILVYAQQETLSLQNYTLLGYGAFLVLAAILLPRGLVGTAIERLPRWRTPYLIDAGERGERAAAALGPEQPAALTVCGAAKRFGGNQALGGVELTAEPGAITALIGPNGSGKTTMLNSVSGFARLDEGSVTLGTTELAGSASAKIARSGVGRTFQTPSVPAGLTVREAVSVAAFAGRRAGLISTVLRLPRWRAEERAIAARAADVLDELGLGAVADEQALDLPLGRKRLLEIARAVAMRPALLLLDEPASGLSPDETERLGHLLRRLAGEGTTVLLVEHNMDLVLGNADTVFVLASGRMIASGPPEQVANDPGVLSVYLGAETTDEDEVIA</sequence>
<name>A0ABU4HNH4_9ACTN</name>
<feature type="transmembrane region" description="Helical" evidence="9">
    <location>
        <begin position="220"/>
        <end position="240"/>
    </location>
</feature>
<keyword evidence="6 11" id="KW-0067">ATP-binding</keyword>